<reference evidence="1 2" key="1">
    <citation type="submission" date="2019-06" db="EMBL/GenBank/DDBJ databases">
        <title>Sequencing the genomes of 1000 actinobacteria strains.</title>
        <authorList>
            <person name="Klenk H.-P."/>
        </authorList>
    </citation>
    <scope>NUCLEOTIDE SEQUENCE [LARGE SCALE GENOMIC DNA]</scope>
    <source>
        <strain evidence="1 2">DSM 19828</strain>
    </source>
</reference>
<evidence type="ECO:0000313" key="2">
    <source>
        <dbReference type="Proteomes" id="UP000320806"/>
    </source>
</evidence>
<evidence type="ECO:0000313" key="1">
    <source>
        <dbReference type="EMBL" id="TQJ12751.1"/>
    </source>
</evidence>
<sequence length="100" mass="10651">MLTAARRGDAAAAVEALGEHRLLCAHHAGPQGVRTTDSPLLTRELCDTGVTRAEEEVRVVGSEEEVRVVGSEEVVRPAVARRVVRASGLRQRLGSTPQGD</sequence>
<keyword evidence="2" id="KW-1185">Reference proteome</keyword>
<organism evidence="1 2">
    <name type="scientific">Yimella lutea</name>
    <dbReference type="NCBI Taxonomy" id="587872"/>
    <lineage>
        <taxon>Bacteria</taxon>
        <taxon>Bacillati</taxon>
        <taxon>Actinomycetota</taxon>
        <taxon>Actinomycetes</taxon>
        <taxon>Micrococcales</taxon>
        <taxon>Dermacoccaceae</taxon>
        <taxon>Yimella</taxon>
    </lineage>
</organism>
<proteinExistence type="predicted"/>
<dbReference type="Proteomes" id="UP000320806">
    <property type="component" value="Unassembled WGS sequence"/>
</dbReference>
<protein>
    <submittedName>
        <fullName evidence="1">Uncharacterized protein</fullName>
    </submittedName>
</protein>
<accession>A0A542EBR4</accession>
<comment type="caution">
    <text evidence="1">The sequence shown here is derived from an EMBL/GenBank/DDBJ whole genome shotgun (WGS) entry which is preliminary data.</text>
</comment>
<dbReference type="AlphaFoldDB" id="A0A542EBR4"/>
<dbReference type="EMBL" id="VFMO01000001">
    <property type="protein sequence ID" value="TQJ12751.1"/>
    <property type="molecule type" value="Genomic_DNA"/>
</dbReference>
<name>A0A542EBR4_9MICO</name>
<gene>
    <name evidence="1" type="ORF">FB459_0115</name>
</gene>